<sequence>MTAAVTREDSSRTSAASGRVVRVIGPVVDVEFPRGSIPELFNALAAEITLKSVAKTLTLEVAQHLGDNIVRTISMQPTDGLVRGAEVRDSGKPISVPVGDVVKGHVFNALGDCLDSPGLGRDGEQWGIHRKPPSFDQLEGKTEILETGVKVLDLLTPYVKGGKIGLFGGAGVGKTVLIQEMITRIAREFSGTSVFAGVGERTREGTDLHLEMEEMGVLQDTALVFGQMDEPPGTRMRVALSALTMAEYFRDVKHQDVLLFVDNIFRFTQAGSEVSTLLGRMPSAVGYQPTLADEMGELQERITSTRGRSITSLQAIYVPADDYTDPAPATTFAHLDATTELSRPISQKGIYPAVDPLTSTSRILEASIVGDRHFAVANEVKRILQKYKELQDIIAILGMDELSEEDKVLVGRARRLEKFLGQNFIVAEKFTGQPGSVVPLEQTIDDFDRVCKGEFDHFPEQAFNSCGGLDDVEAAAKKIAGK</sequence>
<dbReference type="EMBL" id="JAAXOT010000029">
    <property type="protein sequence ID" value="NKY60833.1"/>
    <property type="molecule type" value="Genomic_DNA"/>
</dbReference>
<dbReference type="Pfam" id="PF00006">
    <property type="entry name" value="ATP-synt_ab"/>
    <property type="match status" value="1"/>
</dbReference>
<dbReference type="Pfam" id="PF02874">
    <property type="entry name" value="ATP-synt_ab_N"/>
    <property type="match status" value="1"/>
</dbReference>
<dbReference type="CDD" id="cd18115">
    <property type="entry name" value="ATP-synt_F1_beta_N"/>
    <property type="match status" value="1"/>
</dbReference>
<dbReference type="Gene3D" id="3.40.50.300">
    <property type="entry name" value="P-loop containing nucleotide triphosphate hydrolases"/>
    <property type="match status" value="1"/>
</dbReference>
<dbReference type="HAMAP" id="MF_01347">
    <property type="entry name" value="ATP_synth_beta_bact"/>
    <property type="match status" value="1"/>
</dbReference>
<dbReference type="GeneID" id="93503896"/>
<evidence type="ECO:0000256" key="5">
    <source>
        <dbReference type="ARBA" id="ARBA00022741"/>
    </source>
</evidence>
<evidence type="ECO:0000256" key="8">
    <source>
        <dbReference type="ARBA" id="ARBA00022967"/>
    </source>
</evidence>
<dbReference type="PANTHER" id="PTHR15184:SF71">
    <property type="entry name" value="ATP SYNTHASE SUBUNIT BETA, MITOCHONDRIAL"/>
    <property type="match status" value="1"/>
</dbReference>
<organism evidence="15 16">
    <name type="scientific">Nocardia flavorosea</name>
    <dbReference type="NCBI Taxonomy" id="53429"/>
    <lineage>
        <taxon>Bacteria</taxon>
        <taxon>Bacillati</taxon>
        <taxon>Actinomycetota</taxon>
        <taxon>Actinomycetes</taxon>
        <taxon>Mycobacteriales</taxon>
        <taxon>Nocardiaceae</taxon>
        <taxon>Nocardia</taxon>
    </lineage>
</organism>
<keyword evidence="3 13" id="KW-0813">Transport</keyword>
<evidence type="ECO:0000256" key="2">
    <source>
        <dbReference type="ARBA" id="ARBA00008936"/>
    </source>
</evidence>
<dbReference type="Pfam" id="PF22919">
    <property type="entry name" value="ATP-synt_VA_C"/>
    <property type="match status" value="1"/>
</dbReference>
<evidence type="ECO:0000256" key="7">
    <source>
        <dbReference type="ARBA" id="ARBA00022840"/>
    </source>
</evidence>
<name>A0A846YPY8_9NOCA</name>
<comment type="catalytic activity">
    <reaction evidence="13">
        <text>ATP + H2O + 4 H(+)(in) = ADP + phosphate + 5 H(+)(out)</text>
        <dbReference type="Rhea" id="RHEA:57720"/>
        <dbReference type="ChEBI" id="CHEBI:15377"/>
        <dbReference type="ChEBI" id="CHEBI:15378"/>
        <dbReference type="ChEBI" id="CHEBI:30616"/>
        <dbReference type="ChEBI" id="CHEBI:43474"/>
        <dbReference type="ChEBI" id="CHEBI:456216"/>
        <dbReference type="EC" id="7.1.2.2"/>
    </reaction>
</comment>
<dbReference type="GO" id="GO:0005524">
    <property type="term" value="F:ATP binding"/>
    <property type="evidence" value="ECO:0007669"/>
    <property type="project" value="UniProtKB-UniRule"/>
</dbReference>
<keyword evidence="16" id="KW-1185">Reference proteome</keyword>
<dbReference type="GO" id="GO:0045259">
    <property type="term" value="C:proton-transporting ATP synthase complex"/>
    <property type="evidence" value="ECO:0007669"/>
    <property type="project" value="UniProtKB-KW"/>
</dbReference>
<proteinExistence type="inferred from homology"/>
<keyword evidence="7 13" id="KW-0067">ATP-binding</keyword>
<evidence type="ECO:0000256" key="1">
    <source>
        <dbReference type="ARBA" id="ARBA00004170"/>
    </source>
</evidence>
<dbReference type="GO" id="GO:0046933">
    <property type="term" value="F:proton-transporting ATP synthase activity, rotational mechanism"/>
    <property type="evidence" value="ECO:0007669"/>
    <property type="project" value="UniProtKB-UniRule"/>
</dbReference>
<dbReference type="InterPro" id="IPR036121">
    <property type="entry name" value="ATPase_F1/V1/A1_a/bsu_N_sf"/>
</dbReference>
<dbReference type="PROSITE" id="PS00152">
    <property type="entry name" value="ATPASE_ALPHA_BETA"/>
    <property type="match status" value="1"/>
</dbReference>
<dbReference type="FunFam" id="3.40.50.300:FF:000004">
    <property type="entry name" value="ATP synthase subunit beta"/>
    <property type="match status" value="1"/>
</dbReference>
<dbReference type="AlphaFoldDB" id="A0A846YPY8"/>
<evidence type="ECO:0000256" key="11">
    <source>
        <dbReference type="ARBA" id="ARBA00023196"/>
    </source>
</evidence>
<gene>
    <name evidence="13 15" type="primary">atpD</name>
    <name evidence="15" type="ORF">HGA15_32805</name>
</gene>
<dbReference type="SUPFAM" id="SSF50615">
    <property type="entry name" value="N-terminal domain of alpha and beta subunits of F1 ATP synthase"/>
    <property type="match status" value="1"/>
</dbReference>
<dbReference type="InterPro" id="IPR055190">
    <property type="entry name" value="ATP-synt_VA_C"/>
</dbReference>
<evidence type="ECO:0000259" key="14">
    <source>
        <dbReference type="SMART" id="SM00382"/>
    </source>
</evidence>
<reference evidence="15 16" key="1">
    <citation type="submission" date="2020-04" db="EMBL/GenBank/DDBJ databases">
        <title>MicrobeNet Type strains.</title>
        <authorList>
            <person name="Nicholson A.C."/>
        </authorList>
    </citation>
    <scope>NUCLEOTIDE SEQUENCE [LARGE SCALE GENOMIC DNA]</scope>
    <source>
        <strain evidence="15 16">JCM 3332</strain>
    </source>
</reference>
<dbReference type="RefSeq" id="WP_033247477.1">
    <property type="nucleotide sequence ID" value="NZ_JAAXOT010000029.1"/>
</dbReference>
<dbReference type="Gene3D" id="1.10.1140.10">
    <property type="entry name" value="Bovine Mitochondrial F1-atpase, Atp Synthase Beta Chain, Chain D, domain 3"/>
    <property type="match status" value="1"/>
</dbReference>
<dbReference type="InterPro" id="IPR050053">
    <property type="entry name" value="ATPase_alpha/beta_chains"/>
</dbReference>
<dbReference type="InterPro" id="IPR024034">
    <property type="entry name" value="ATPase_F1/V1_b/a_C"/>
</dbReference>
<evidence type="ECO:0000313" key="15">
    <source>
        <dbReference type="EMBL" id="NKY60833.1"/>
    </source>
</evidence>
<dbReference type="Gene3D" id="2.40.10.170">
    <property type="match status" value="1"/>
</dbReference>
<accession>A0A846YPY8</accession>
<keyword evidence="4 13" id="KW-1003">Cell membrane</keyword>
<keyword evidence="9 13" id="KW-0406">Ion transport</keyword>
<dbReference type="InterPro" id="IPR005722">
    <property type="entry name" value="ATP_synth_F1_bsu"/>
</dbReference>
<dbReference type="SUPFAM" id="SSF47917">
    <property type="entry name" value="C-terminal domain of alpha and beta subunits of F1 ATP synthase"/>
    <property type="match status" value="1"/>
</dbReference>
<keyword evidence="11 13" id="KW-0139">CF(1)</keyword>
<dbReference type="InterPro" id="IPR027417">
    <property type="entry name" value="P-loop_NTPase"/>
</dbReference>
<keyword evidence="10 13" id="KW-0472">Membrane</keyword>
<dbReference type="SMART" id="SM00382">
    <property type="entry name" value="AAA"/>
    <property type="match status" value="1"/>
</dbReference>
<feature type="domain" description="AAA+ ATPase" evidence="14">
    <location>
        <begin position="160"/>
        <end position="400"/>
    </location>
</feature>
<dbReference type="InterPro" id="IPR000194">
    <property type="entry name" value="ATPase_F1/V1/A1_a/bsu_nucl-bd"/>
</dbReference>
<dbReference type="InterPro" id="IPR020003">
    <property type="entry name" value="ATPase_a/bsu_AS"/>
</dbReference>
<evidence type="ECO:0000313" key="16">
    <source>
        <dbReference type="Proteomes" id="UP000570678"/>
    </source>
</evidence>
<comment type="subcellular location">
    <subcellularLocation>
        <location evidence="13">Cell membrane</location>
        <topology evidence="13">Peripheral membrane protein</topology>
    </subcellularLocation>
    <subcellularLocation>
        <location evidence="1">Membrane</location>
        <topology evidence="1">Peripheral membrane protein</topology>
    </subcellularLocation>
</comment>
<comment type="caution">
    <text evidence="15">The sequence shown here is derived from an EMBL/GenBank/DDBJ whole genome shotgun (WGS) entry which is preliminary data.</text>
</comment>
<dbReference type="EC" id="7.1.2.2" evidence="13"/>
<evidence type="ECO:0000256" key="9">
    <source>
        <dbReference type="ARBA" id="ARBA00023065"/>
    </source>
</evidence>
<dbReference type="CDD" id="cd01133">
    <property type="entry name" value="F1-ATPase_beta_CD"/>
    <property type="match status" value="1"/>
</dbReference>
<evidence type="ECO:0000256" key="13">
    <source>
        <dbReference type="HAMAP-Rule" id="MF_01347"/>
    </source>
</evidence>
<dbReference type="InterPro" id="IPR003593">
    <property type="entry name" value="AAA+_ATPase"/>
</dbReference>
<keyword evidence="12 13" id="KW-0066">ATP synthesis</keyword>
<keyword evidence="6 13" id="KW-0375">Hydrogen ion transport</keyword>
<evidence type="ECO:0000256" key="4">
    <source>
        <dbReference type="ARBA" id="ARBA00022475"/>
    </source>
</evidence>
<evidence type="ECO:0000256" key="10">
    <source>
        <dbReference type="ARBA" id="ARBA00023136"/>
    </source>
</evidence>
<dbReference type="NCBIfam" id="TIGR01039">
    <property type="entry name" value="atpD"/>
    <property type="match status" value="1"/>
</dbReference>
<dbReference type="PANTHER" id="PTHR15184">
    <property type="entry name" value="ATP SYNTHASE"/>
    <property type="match status" value="1"/>
</dbReference>
<evidence type="ECO:0000256" key="6">
    <source>
        <dbReference type="ARBA" id="ARBA00022781"/>
    </source>
</evidence>
<dbReference type="Proteomes" id="UP000570678">
    <property type="component" value="Unassembled WGS sequence"/>
</dbReference>
<dbReference type="InterPro" id="IPR004100">
    <property type="entry name" value="ATPase_F1/V1/A1_a/bsu_N"/>
</dbReference>
<protein>
    <recommendedName>
        <fullName evidence="13">ATP synthase subunit beta</fullName>
        <ecNumber evidence="13">7.1.2.2</ecNumber>
    </recommendedName>
    <alternativeName>
        <fullName evidence="13">ATP synthase F1 sector subunit beta</fullName>
    </alternativeName>
    <alternativeName>
        <fullName evidence="13">F-ATPase subunit beta</fullName>
    </alternativeName>
</protein>
<comment type="similarity">
    <text evidence="2 13">Belongs to the ATPase alpha/beta chains family.</text>
</comment>
<dbReference type="FunFam" id="2.40.10.170:FF:000005">
    <property type="entry name" value="ATP synthase subunit beta"/>
    <property type="match status" value="1"/>
</dbReference>
<keyword evidence="5 13" id="KW-0547">Nucleotide-binding</keyword>
<dbReference type="SUPFAM" id="SSF52540">
    <property type="entry name" value="P-loop containing nucleoside triphosphate hydrolases"/>
    <property type="match status" value="1"/>
</dbReference>
<evidence type="ECO:0000256" key="12">
    <source>
        <dbReference type="ARBA" id="ARBA00023310"/>
    </source>
</evidence>
<evidence type="ECO:0000256" key="3">
    <source>
        <dbReference type="ARBA" id="ARBA00022448"/>
    </source>
</evidence>
<dbReference type="CDD" id="cd18110">
    <property type="entry name" value="ATP-synt_F1_beta_C"/>
    <property type="match status" value="1"/>
</dbReference>
<feature type="binding site" evidence="13">
    <location>
        <begin position="168"/>
        <end position="175"/>
    </location>
    <ligand>
        <name>ATP</name>
        <dbReference type="ChEBI" id="CHEBI:30616"/>
    </ligand>
</feature>
<dbReference type="FunFam" id="1.10.1140.10:FF:000005">
    <property type="entry name" value="ATP synthase subunit beta"/>
    <property type="match status" value="1"/>
</dbReference>
<comment type="function">
    <text evidence="13">Produces ATP from ADP in the presence of a proton gradient across the membrane. The catalytic sites are hosted primarily by the beta subunits.</text>
</comment>
<keyword evidence="8 13" id="KW-1278">Translocase</keyword>
<dbReference type="GO" id="GO:0005886">
    <property type="term" value="C:plasma membrane"/>
    <property type="evidence" value="ECO:0007669"/>
    <property type="project" value="UniProtKB-SubCell"/>
</dbReference>